<protein>
    <submittedName>
        <fullName evidence="2">Uncharacterized protein</fullName>
    </submittedName>
</protein>
<organism evidence="2 3">
    <name type="scientific">Dyadobacter fermentans (strain ATCC 700827 / DSM 18053 / CIP 107007 / KCTC 52180 / NS114)</name>
    <dbReference type="NCBI Taxonomy" id="471854"/>
    <lineage>
        <taxon>Bacteria</taxon>
        <taxon>Pseudomonadati</taxon>
        <taxon>Bacteroidota</taxon>
        <taxon>Cytophagia</taxon>
        <taxon>Cytophagales</taxon>
        <taxon>Spirosomataceae</taxon>
        <taxon>Dyadobacter</taxon>
    </lineage>
</organism>
<dbReference type="RefSeq" id="WP_012779667.1">
    <property type="nucleotide sequence ID" value="NC_013037.1"/>
</dbReference>
<dbReference type="AlphaFoldDB" id="C6VUL0"/>
<gene>
    <name evidence="2" type="ordered locus">Dfer_0047</name>
</gene>
<dbReference type="OrthoDB" id="9772295at2"/>
<evidence type="ECO:0000256" key="1">
    <source>
        <dbReference type="SAM" id="MobiDB-lite"/>
    </source>
</evidence>
<keyword evidence="3" id="KW-1185">Reference proteome</keyword>
<dbReference type="HOGENOM" id="CLU_026001_1_2_10"/>
<evidence type="ECO:0000313" key="3">
    <source>
        <dbReference type="Proteomes" id="UP000002011"/>
    </source>
</evidence>
<dbReference type="InterPro" id="IPR014917">
    <property type="entry name" value="DUF1800"/>
</dbReference>
<dbReference type="Proteomes" id="UP000002011">
    <property type="component" value="Chromosome"/>
</dbReference>
<name>C6VUL0_DYAFD</name>
<accession>C6VUL0</accession>
<dbReference type="KEGG" id="dfe:Dfer_0047"/>
<sequence length="545" mass="61476">MAFTDPFSAPLTAATAAHLLRRATFGPTHDEIASLVGKTAEQAVDILINNSSYRATPPPPVEMEAGRSDSGQPFLTKAYSVQRDSEYYNYIQYWWVGLMTEQNGRPAVLEKLTAFWQNHFVTARAQVADYRFTNRYLTFLRANALGNFRDMAIGITKDPAMLIFLNGNENTKGNPNENYARELQELFTVGQKDFSGNDNYTEEDVKAAARVLTGWQASNRRKDGSTSFDTTFNPDRHDTSTKTFSTKYNSASIQGRSGPTAGDEELKDLVDMLLQHPETPKFICRKLYRWYVNPNVTDEIEQQVIIPLASFFASSGNNFKIAPLLKKLLSSEIFYDVRNIGAIIKSPAELMIGTLRLFNQPVPDITTEYVSFKTMMNYVLSSMNAMQLSFLNQPSVFGSLPYYQTGYSRNWINGTALGLRGSRMDGLVSPSLQIKPGYLLGVDILGKLKAIQPNFANVAASPAITCEQVLAEFSKNLYAVELSQAQRDFLIDKIMMMNSSPRTTWVKEWDAYRAAPTDATKQNTILWRCRTLLRYMLRMAEYQLF</sequence>
<dbReference type="Pfam" id="PF08811">
    <property type="entry name" value="DUF1800"/>
    <property type="match status" value="1"/>
</dbReference>
<dbReference type="eggNOG" id="COG5267">
    <property type="taxonomic scope" value="Bacteria"/>
</dbReference>
<proteinExistence type="predicted"/>
<reference evidence="2 3" key="1">
    <citation type="journal article" date="2009" name="Stand. Genomic Sci.">
        <title>Complete genome sequence of Dyadobacter fermentans type strain (NS114).</title>
        <authorList>
            <person name="Lang E."/>
            <person name="Lapidus A."/>
            <person name="Chertkov O."/>
            <person name="Brettin T."/>
            <person name="Detter J.C."/>
            <person name="Han C."/>
            <person name="Copeland A."/>
            <person name="Glavina Del Rio T."/>
            <person name="Nolan M."/>
            <person name="Chen F."/>
            <person name="Lucas S."/>
            <person name="Tice H."/>
            <person name="Cheng J.F."/>
            <person name="Land M."/>
            <person name="Hauser L."/>
            <person name="Chang Y.J."/>
            <person name="Jeffries C.D."/>
            <person name="Kopitz M."/>
            <person name="Bruce D."/>
            <person name="Goodwin L."/>
            <person name="Pitluck S."/>
            <person name="Ovchinnikova G."/>
            <person name="Pati A."/>
            <person name="Ivanova N."/>
            <person name="Mavrommatis K."/>
            <person name="Chen A."/>
            <person name="Palaniappan K."/>
            <person name="Chain P."/>
            <person name="Bristow J."/>
            <person name="Eisen J.A."/>
            <person name="Markowitz V."/>
            <person name="Hugenholtz P."/>
            <person name="Goker M."/>
            <person name="Rohde M."/>
            <person name="Kyrpides N.C."/>
            <person name="Klenk H.P."/>
        </authorList>
    </citation>
    <scope>NUCLEOTIDE SEQUENCE [LARGE SCALE GENOMIC DNA]</scope>
    <source>
        <strain evidence="3">ATCC 700827 / DSM 18053 / CIP 107007 / KCTC 52180 / NS114</strain>
    </source>
</reference>
<evidence type="ECO:0000313" key="2">
    <source>
        <dbReference type="EMBL" id="ACT91319.1"/>
    </source>
</evidence>
<dbReference type="EMBL" id="CP001619">
    <property type="protein sequence ID" value="ACT91319.1"/>
    <property type="molecule type" value="Genomic_DNA"/>
</dbReference>
<feature type="region of interest" description="Disordered" evidence="1">
    <location>
        <begin position="223"/>
        <end position="242"/>
    </location>
</feature>
<dbReference type="STRING" id="471854.Dfer_0047"/>